<reference evidence="2 3" key="1">
    <citation type="submission" date="2019-09" db="EMBL/GenBank/DDBJ databases">
        <title>The complete genome of Methanoplanus sp. FWC-SCC4.</title>
        <authorList>
            <person name="Chen S.-C."/>
            <person name="Zhou Y.-Z."/>
            <person name="Lai M.-C."/>
        </authorList>
    </citation>
    <scope>NUCLEOTIDE SEQUENCE [LARGE SCALE GENOMIC DNA]</scope>
    <source>
        <strain evidence="2 3">FWC-SCC4</strain>
    </source>
</reference>
<dbReference type="KEGG" id="mefw:F1737_00530"/>
<organism evidence="2 3">
    <name type="scientific">Methanochimaera problematica</name>
    <dbReference type="NCBI Taxonomy" id="2609417"/>
    <lineage>
        <taxon>Archaea</taxon>
        <taxon>Methanobacteriati</taxon>
        <taxon>Methanobacteriota</taxon>
        <taxon>Stenosarchaea group</taxon>
        <taxon>Methanomicrobia</taxon>
        <taxon>Methanomicrobiales</taxon>
        <taxon>Methanomicrobiaceae</taxon>
        <taxon>Methanochimaera</taxon>
    </lineage>
</organism>
<feature type="transmembrane region" description="Helical" evidence="1">
    <location>
        <begin position="99"/>
        <end position="119"/>
    </location>
</feature>
<evidence type="ECO:0000256" key="1">
    <source>
        <dbReference type="SAM" id="Phobius"/>
    </source>
</evidence>
<keyword evidence="1" id="KW-1133">Transmembrane helix</keyword>
<accession>A0AA97I341</accession>
<gene>
    <name evidence="2" type="ORF">F1737_00530</name>
</gene>
<keyword evidence="1" id="KW-0812">Transmembrane</keyword>
<feature type="transmembrane region" description="Helical" evidence="1">
    <location>
        <begin position="70"/>
        <end position="93"/>
    </location>
</feature>
<keyword evidence="1" id="KW-0472">Membrane</keyword>
<proteinExistence type="predicted"/>
<feature type="transmembrane region" description="Helical" evidence="1">
    <location>
        <begin position="30"/>
        <end position="58"/>
    </location>
</feature>
<feature type="transmembrane region" description="Helical" evidence="1">
    <location>
        <begin position="193"/>
        <end position="218"/>
    </location>
</feature>
<keyword evidence="3" id="KW-1185">Reference proteome</keyword>
<sequence length="222" mass="24927">MITRGGECSSQIRGGQKGVLISDLAAGDPVIVYLILVLAVFLAIFMVYIFPFFLYMVTGSHVYGKNRSRVLFLLSLFLIIVVYSGLYYAGIPLSPLDFIVTYSFVFGVAGLALITSYSVFEKKFLKNYPIVPYLVASLFSVVYLLFLRIVPGGYLQPSNPYFSFEIIDADIYFMDIFNSMNQNFVSHSLAIGLFSYVFLYLEIMVISAVVFAVISWGLKKLE</sequence>
<dbReference type="RefSeq" id="WP_317136837.1">
    <property type="nucleotide sequence ID" value="NZ_CP043875.1"/>
</dbReference>
<name>A0AA97I341_9EURY</name>
<dbReference type="AlphaFoldDB" id="A0AA97I341"/>
<dbReference type="GeneID" id="85228609"/>
<feature type="transmembrane region" description="Helical" evidence="1">
    <location>
        <begin position="131"/>
        <end position="150"/>
    </location>
</feature>
<evidence type="ECO:0000313" key="3">
    <source>
        <dbReference type="Proteomes" id="UP001301797"/>
    </source>
</evidence>
<dbReference type="Proteomes" id="UP001301797">
    <property type="component" value="Chromosome"/>
</dbReference>
<protein>
    <submittedName>
        <fullName evidence="2">Uncharacterized protein</fullName>
    </submittedName>
</protein>
<dbReference type="EMBL" id="CP043875">
    <property type="protein sequence ID" value="WOF15269.1"/>
    <property type="molecule type" value="Genomic_DNA"/>
</dbReference>
<evidence type="ECO:0000313" key="2">
    <source>
        <dbReference type="EMBL" id="WOF15269.1"/>
    </source>
</evidence>